<dbReference type="Proteomes" id="UP001189429">
    <property type="component" value="Unassembled WGS sequence"/>
</dbReference>
<dbReference type="Pfam" id="PF07059">
    <property type="entry name" value="EDR2_C"/>
    <property type="match status" value="1"/>
</dbReference>
<protein>
    <recommendedName>
        <fullName evidence="1">Protein ENHANCED DISEASE RESISTANCE 2 C-terminal domain-containing protein</fullName>
    </recommendedName>
</protein>
<accession>A0ABN9U6V6</accession>
<dbReference type="InterPro" id="IPR009769">
    <property type="entry name" value="EDR2_C"/>
</dbReference>
<keyword evidence="3" id="KW-1185">Reference proteome</keyword>
<proteinExistence type="predicted"/>
<evidence type="ECO:0000259" key="1">
    <source>
        <dbReference type="Pfam" id="PF07059"/>
    </source>
</evidence>
<gene>
    <name evidence="2" type="ORF">PCOR1329_LOCUS45690</name>
</gene>
<evidence type="ECO:0000313" key="2">
    <source>
        <dbReference type="EMBL" id="CAK0854715.1"/>
    </source>
</evidence>
<feature type="domain" description="Protein ENHANCED DISEASE RESISTANCE 2 C-terminal" evidence="1">
    <location>
        <begin position="90"/>
        <end position="209"/>
    </location>
</feature>
<comment type="caution">
    <text evidence="2">The sequence shown here is derived from an EMBL/GenBank/DDBJ whole genome shotgun (WGS) entry which is preliminary data.</text>
</comment>
<reference evidence="2" key="1">
    <citation type="submission" date="2023-10" db="EMBL/GenBank/DDBJ databases">
        <authorList>
            <person name="Chen Y."/>
            <person name="Shah S."/>
            <person name="Dougan E. K."/>
            <person name="Thang M."/>
            <person name="Chan C."/>
        </authorList>
    </citation>
    <scope>NUCLEOTIDE SEQUENCE [LARGE SCALE GENOMIC DNA]</scope>
</reference>
<evidence type="ECO:0000313" key="3">
    <source>
        <dbReference type="Proteomes" id="UP001189429"/>
    </source>
</evidence>
<dbReference type="EMBL" id="CAUYUJ010015494">
    <property type="protein sequence ID" value="CAK0854715.1"/>
    <property type="molecule type" value="Genomic_DNA"/>
</dbReference>
<dbReference type="PANTHER" id="PTHR31558">
    <property type="entry name" value="CW14 PROTEIN"/>
    <property type="match status" value="1"/>
</dbReference>
<name>A0ABN9U6V6_9DINO</name>
<organism evidence="2 3">
    <name type="scientific">Prorocentrum cordatum</name>
    <dbReference type="NCBI Taxonomy" id="2364126"/>
    <lineage>
        <taxon>Eukaryota</taxon>
        <taxon>Sar</taxon>
        <taxon>Alveolata</taxon>
        <taxon>Dinophyceae</taxon>
        <taxon>Prorocentrales</taxon>
        <taxon>Prorocentraceae</taxon>
        <taxon>Prorocentrum</taxon>
    </lineage>
</organism>
<sequence length="219" mass="23771">MAPKRGRAAGAVAARKKPATAHTVGALCGTVSRALDAETGLPESVVLLLRSAVPSSLALLREERHSGRKGEVPTPTPQSHLLAVGRETPALRLWRRFVEAGESTRDLTFKAVGIVENLDTMRVPGIVEKFNAKPVAITKSARVLAQSLPEVLEIEFDVRQWAFLARHSFVSLRSLATKAVIQVGYLVEGKSDAELPEQILAHIRLHHADFTQAKSIPDL</sequence>